<comment type="caution">
    <text evidence="1">The sequence shown here is derived from an EMBL/GenBank/DDBJ whole genome shotgun (WGS) entry which is preliminary data.</text>
</comment>
<evidence type="ECO:0000313" key="2">
    <source>
        <dbReference type="Proteomes" id="UP000593564"/>
    </source>
</evidence>
<evidence type="ECO:0000313" key="1">
    <source>
        <dbReference type="EMBL" id="KAF5959536.1"/>
    </source>
</evidence>
<keyword evidence="2" id="KW-1185">Reference proteome</keyword>
<reference evidence="1 2" key="2">
    <citation type="submission" date="2020-07" db="EMBL/GenBank/DDBJ databases">
        <title>Genome assembly of wild tea tree DASZ reveals pedigree and selection history of tea varieties.</title>
        <authorList>
            <person name="Zhang W."/>
        </authorList>
    </citation>
    <scope>NUCLEOTIDE SEQUENCE [LARGE SCALE GENOMIC DNA]</scope>
    <source>
        <strain evidence="2">cv. G240</strain>
        <tissue evidence="1">Leaf</tissue>
    </source>
</reference>
<protein>
    <submittedName>
        <fullName evidence="1">Uncharacterized protein</fullName>
    </submittedName>
</protein>
<proteinExistence type="predicted"/>
<accession>A0A7J7I4W2</accession>
<dbReference type="Proteomes" id="UP000593564">
    <property type="component" value="Unassembled WGS sequence"/>
</dbReference>
<reference evidence="2" key="1">
    <citation type="journal article" date="2020" name="Nat. Commun.">
        <title>Genome assembly of wild tea tree DASZ reveals pedigree and selection history of tea varieties.</title>
        <authorList>
            <person name="Zhang W."/>
            <person name="Zhang Y."/>
            <person name="Qiu H."/>
            <person name="Guo Y."/>
            <person name="Wan H."/>
            <person name="Zhang X."/>
            <person name="Scossa F."/>
            <person name="Alseekh S."/>
            <person name="Zhang Q."/>
            <person name="Wang P."/>
            <person name="Xu L."/>
            <person name="Schmidt M.H."/>
            <person name="Jia X."/>
            <person name="Li D."/>
            <person name="Zhu A."/>
            <person name="Guo F."/>
            <person name="Chen W."/>
            <person name="Ni D."/>
            <person name="Usadel B."/>
            <person name="Fernie A.R."/>
            <person name="Wen W."/>
        </authorList>
    </citation>
    <scope>NUCLEOTIDE SEQUENCE [LARGE SCALE GENOMIC DNA]</scope>
    <source>
        <strain evidence="2">cv. G240</strain>
    </source>
</reference>
<name>A0A7J7I4W2_CAMSI</name>
<dbReference type="PROSITE" id="PS51257">
    <property type="entry name" value="PROKAR_LIPOPROTEIN"/>
    <property type="match status" value="1"/>
</dbReference>
<organism evidence="1 2">
    <name type="scientific">Camellia sinensis</name>
    <name type="common">Tea plant</name>
    <name type="synonym">Thea sinensis</name>
    <dbReference type="NCBI Taxonomy" id="4442"/>
    <lineage>
        <taxon>Eukaryota</taxon>
        <taxon>Viridiplantae</taxon>
        <taxon>Streptophyta</taxon>
        <taxon>Embryophyta</taxon>
        <taxon>Tracheophyta</taxon>
        <taxon>Spermatophyta</taxon>
        <taxon>Magnoliopsida</taxon>
        <taxon>eudicotyledons</taxon>
        <taxon>Gunneridae</taxon>
        <taxon>Pentapetalae</taxon>
        <taxon>asterids</taxon>
        <taxon>Ericales</taxon>
        <taxon>Theaceae</taxon>
        <taxon>Camellia</taxon>
    </lineage>
</organism>
<sequence>MRVSVIRLLIAWDPPRTATLLGPTNQSSGSCTHQLNTYMSMSELTSSNGYIQVFNG</sequence>
<gene>
    <name evidence="1" type="ORF">HYC85_000745</name>
</gene>
<dbReference type="AlphaFoldDB" id="A0A7J7I4W2"/>
<dbReference type="EMBL" id="JACBKZ010000001">
    <property type="protein sequence ID" value="KAF5959536.1"/>
    <property type="molecule type" value="Genomic_DNA"/>
</dbReference>